<sequence>MYKKEYPEFRSNPSKMGVAGVGKLNPLVELNFRTLLVQLFNNHKNQNRDVNN</sequence>
<reference evidence="2" key="1">
    <citation type="journal article" date="2012" name="Stand. Genomic Sci.">
        <title>Genome sequence of the Antarctic rhodopsins-containing flavobacterium Gillisia limnaea type strain (R-8282(T)).</title>
        <authorList>
            <person name="Riedel T."/>
            <person name="Held B."/>
            <person name="Nolan M."/>
            <person name="Lucas S."/>
            <person name="Lapidus A."/>
            <person name="Tice H."/>
            <person name="Del Rio T.G."/>
            <person name="Cheng J.F."/>
            <person name="Han C."/>
            <person name="Tapia R."/>
            <person name="Goodwin L.A."/>
            <person name="Pitluck S."/>
            <person name="Liolios K."/>
            <person name="Mavromatis K."/>
            <person name="Pagani I."/>
            <person name="Ivanova N."/>
            <person name="Mikhailova N."/>
            <person name="Pati A."/>
            <person name="Chen A."/>
            <person name="Palaniappan K."/>
            <person name="Land M."/>
            <person name="Rohde M."/>
            <person name="Tindall B.J."/>
            <person name="Detter J.C."/>
            <person name="Goker M."/>
            <person name="Bristow J."/>
            <person name="Eisen J.A."/>
            <person name="Markowitz V."/>
            <person name="Hugenholtz P."/>
            <person name="Kyrpides N.C."/>
            <person name="Klenk H.P."/>
            <person name="Woyke T."/>
        </authorList>
    </citation>
    <scope>NUCLEOTIDE SEQUENCE [LARGE SCALE GENOMIC DNA]</scope>
    <source>
        <strain evidence="2">DSM 15749 / LMG 21470 / R-8282</strain>
    </source>
</reference>
<protein>
    <submittedName>
        <fullName evidence="1">Uncharacterized protein</fullName>
    </submittedName>
</protein>
<name>H2BYY5_GILLR</name>
<keyword evidence="2" id="KW-1185">Reference proteome</keyword>
<evidence type="ECO:0000313" key="1">
    <source>
        <dbReference type="EMBL" id="EHQ03330.1"/>
    </source>
</evidence>
<dbReference type="EMBL" id="JH594606">
    <property type="protein sequence ID" value="EHQ03330.1"/>
    <property type="molecule type" value="Genomic_DNA"/>
</dbReference>
<dbReference type="STRING" id="865937.Gilli_2716"/>
<accession>H2BYY5</accession>
<evidence type="ECO:0000313" key="2">
    <source>
        <dbReference type="Proteomes" id="UP000003844"/>
    </source>
</evidence>
<dbReference type="AlphaFoldDB" id="H2BYY5"/>
<proteinExistence type="predicted"/>
<dbReference type="Proteomes" id="UP000003844">
    <property type="component" value="Unassembled WGS sequence"/>
</dbReference>
<organism evidence="1 2">
    <name type="scientific">Gillisia limnaea (strain DSM 15749 / LMG 21470 / R-8282)</name>
    <dbReference type="NCBI Taxonomy" id="865937"/>
    <lineage>
        <taxon>Bacteria</taxon>
        <taxon>Pseudomonadati</taxon>
        <taxon>Bacteroidota</taxon>
        <taxon>Flavobacteriia</taxon>
        <taxon>Flavobacteriales</taxon>
        <taxon>Flavobacteriaceae</taxon>
        <taxon>Gillisia</taxon>
    </lineage>
</organism>
<dbReference type="HOGENOM" id="CLU_3080333_0_0_10"/>
<gene>
    <name evidence="1" type="ORF">Gilli_2716</name>
</gene>